<dbReference type="Gene3D" id="3.50.50.60">
    <property type="entry name" value="FAD/NAD(P)-binding domain"/>
    <property type="match status" value="1"/>
</dbReference>
<dbReference type="Gene3D" id="3.30.9.10">
    <property type="entry name" value="D-Amino Acid Oxidase, subunit A, domain 2"/>
    <property type="match status" value="1"/>
</dbReference>
<dbReference type="GO" id="GO:0016491">
    <property type="term" value="F:oxidoreductase activity"/>
    <property type="evidence" value="ECO:0007669"/>
    <property type="project" value="UniProtKB-KW"/>
</dbReference>
<dbReference type="GO" id="GO:0005739">
    <property type="term" value="C:mitochondrion"/>
    <property type="evidence" value="ECO:0007669"/>
    <property type="project" value="GOC"/>
</dbReference>
<protein>
    <recommendedName>
        <fullName evidence="2">FAD-dependent oxidoreductase domain-containing protein 1</fullName>
    </recommendedName>
</protein>
<proteinExistence type="predicted"/>
<dbReference type="GO" id="GO:0032981">
    <property type="term" value="P:mitochondrial respiratory chain complex I assembly"/>
    <property type="evidence" value="ECO:0007669"/>
    <property type="project" value="TreeGrafter"/>
</dbReference>
<evidence type="ECO:0000259" key="4">
    <source>
        <dbReference type="Pfam" id="PF01266"/>
    </source>
</evidence>
<dbReference type="OrthoDB" id="424974at2759"/>
<gene>
    <name evidence="5" type="primary">foxred1</name>
    <name evidence="5" type="ORF">NPIL_166433</name>
</gene>
<evidence type="ECO:0000313" key="6">
    <source>
        <dbReference type="Proteomes" id="UP000887013"/>
    </source>
</evidence>
<sequence length="92" mass="10677">MKHPDRFKVSSAWAGFYDYNSFDQNAILGPHPYYENVFFATGFSGHGIQMAPAVGRAMMELLIDKCYVTIDLSRFHLDRVYEEKPLFEQHIV</sequence>
<dbReference type="Proteomes" id="UP000887013">
    <property type="component" value="Unassembled WGS sequence"/>
</dbReference>
<dbReference type="InterPro" id="IPR036188">
    <property type="entry name" value="FAD/NAD-bd_sf"/>
</dbReference>
<feature type="domain" description="FAD dependent oxidoreductase" evidence="4">
    <location>
        <begin position="4"/>
        <end position="61"/>
    </location>
</feature>
<organism evidence="5 6">
    <name type="scientific">Nephila pilipes</name>
    <name type="common">Giant wood spider</name>
    <name type="synonym">Nephila maculata</name>
    <dbReference type="NCBI Taxonomy" id="299642"/>
    <lineage>
        <taxon>Eukaryota</taxon>
        <taxon>Metazoa</taxon>
        <taxon>Ecdysozoa</taxon>
        <taxon>Arthropoda</taxon>
        <taxon>Chelicerata</taxon>
        <taxon>Arachnida</taxon>
        <taxon>Araneae</taxon>
        <taxon>Araneomorphae</taxon>
        <taxon>Entelegynae</taxon>
        <taxon>Araneoidea</taxon>
        <taxon>Nephilidae</taxon>
        <taxon>Nephila</taxon>
    </lineage>
</organism>
<dbReference type="AlphaFoldDB" id="A0A8X6NYQ2"/>
<dbReference type="SUPFAM" id="SSF51905">
    <property type="entry name" value="FAD/NAD(P)-binding domain"/>
    <property type="match status" value="1"/>
</dbReference>
<name>A0A8X6NYQ2_NEPPI</name>
<keyword evidence="1" id="KW-0560">Oxidoreductase</keyword>
<dbReference type="Pfam" id="PF01266">
    <property type="entry name" value="DAO"/>
    <property type="match status" value="1"/>
</dbReference>
<comment type="caution">
    <text evidence="5">The sequence shown here is derived from an EMBL/GenBank/DDBJ whole genome shotgun (WGS) entry which is preliminary data.</text>
</comment>
<evidence type="ECO:0000313" key="5">
    <source>
        <dbReference type="EMBL" id="GFT41528.1"/>
    </source>
</evidence>
<dbReference type="PANTHER" id="PTHR13847:SF287">
    <property type="entry name" value="FAD-DEPENDENT OXIDOREDUCTASE DOMAIN-CONTAINING PROTEIN 1"/>
    <property type="match status" value="1"/>
</dbReference>
<evidence type="ECO:0000256" key="3">
    <source>
        <dbReference type="ARBA" id="ARBA00046185"/>
    </source>
</evidence>
<dbReference type="InterPro" id="IPR006076">
    <property type="entry name" value="FAD-dep_OxRdtase"/>
</dbReference>
<dbReference type="EMBL" id="BMAW01014999">
    <property type="protein sequence ID" value="GFT41528.1"/>
    <property type="molecule type" value="Genomic_DNA"/>
</dbReference>
<dbReference type="PANTHER" id="PTHR13847">
    <property type="entry name" value="SARCOSINE DEHYDROGENASE-RELATED"/>
    <property type="match status" value="1"/>
</dbReference>
<comment type="function">
    <text evidence="3">Required for the assembly of the mitochondrial membrane respiratory chain NADH dehydrogenase (Complex I). Involved in mid-late stages of complex I assembly.</text>
</comment>
<keyword evidence="6" id="KW-1185">Reference proteome</keyword>
<accession>A0A8X6NYQ2</accession>
<reference evidence="5" key="1">
    <citation type="submission" date="2020-08" db="EMBL/GenBank/DDBJ databases">
        <title>Multicomponent nature underlies the extraordinary mechanical properties of spider dragline silk.</title>
        <authorList>
            <person name="Kono N."/>
            <person name="Nakamura H."/>
            <person name="Mori M."/>
            <person name="Yoshida Y."/>
            <person name="Ohtoshi R."/>
            <person name="Malay A.D."/>
            <person name="Moran D.A.P."/>
            <person name="Tomita M."/>
            <person name="Numata K."/>
            <person name="Arakawa K."/>
        </authorList>
    </citation>
    <scope>NUCLEOTIDE SEQUENCE</scope>
</reference>
<evidence type="ECO:0000256" key="2">
    <source>
        <dbReference type="ARBA" id="ARBA00039785"/>
    </source>
</evidence>
<evidence type="ECO:0000256" key="1">
    <source>
        <dbReference type="ARBA" id="ARBA00023002"/>
    </source>
</evidence>